<dbReference type="GO" id="GO:0016740">
    <property type="term" value="F:transferase activity"/>
    <property type="evidence" value="ECO:0007669"/>
    <property type="project" value="UniProtKB-KW"/>
</dbReference>
<evidence type="ECO:0000313" key="2">
    <source>
        <dbReference type="Proteomes" id="UP000315540"/>
    </source>
</evidence>
<dbReference type="InterPro" id="IPR039968">
    <property type="entry name" value="BcerS-like"/>
</dbReference>
<dbReference type="InterPro" id="IPR016181">
    <property type="entry name" value="Acyl_CoA_acyltransferase"/>
</dbReference>
<comment type="caution">
    <text evidence="1">The sequence shown here is derived from an EMBL/GenBank/DDBJ whole genome shotgun (WGS) entry which is preliminary data.</text>
</comment>
<proteinExistence type="predicted"/>
<keyword evidence="1" id="KW-0808">Transferase</keyword>
<name>A0A504JIQ8_9FLAO</name>
<evidence type="ECO:0000313" key="1">
    <source>
        <dbReference type="EMBL" id="TPN88652.1"/>
    </source>
</evidence>
<protein>
    <submittedName>
        <fullName evidence="1">GNAT family N-acetyltransferase</fullName>
    </submittedName>
</protein>
<dbReference type="PANTHER" id="PTHR41368:SF1">
    <property type="entry name" value="PROTEIN YGHO"/>
    <property type="match status" value="1"/>
</dbReference>
<dbReference type="PANTHER" id="PTHR41368">
    <property type="entry name" value="PROTEIN YGHO"/>
    <property type="match status" value="1"/>
</dbReference>
<gene>
    <name evidence="1" type="ORF">FHK87_00120</name>
</gene>
<dbReference type="AlphaFoldDB" id="A0A504JIQ8"/>
<dbReference type="EMBL" id="VFWZ01000001">
    <property type="protein sequence ID" value="TPN88652.1"/>
    <property type="molecule type" value="Genomic_DNA"/>
</dbReference>
<dbReference type="RefSeq" id="WP_140588338.1">
    <property type="nucleotide sequence ID" value="NZ_VFWZ01000001.1"/>
</dbReference>
<sequence length="377" mass="44325">MITIKEITSKGDLTTFVKFPFELYKDSPYYVPSIIKEELDVMNPKKNPVFRNAVAKYFLAYRNNTIVGRIAAIINWIEVDEQKKPKVRFGWFDVIDDVEVTKALLQRVAEFGKQHSLTYIEGPVGFSNMDKAGILIKGFEELNTMITWYNYPYYSKHMEELGFEPAATWVEYKIKVPKETKEKVIKFARVIKERYQLQLIKFNKSKEILKYADDMFDLLNKTYSSLQTFVPIQQYQIDMYKKKYLPYLNPEYITCIADNTGKLVAFSIVMPSFSRALKKMNGKVYPLRFLHILKAQRRNDTAAFYLIGVDPEYQNKGVTALIFKEMNEAFLRNGIEVVETNPELEENKAIQALWNGYEHELHKKRRTFRKDIEKLFS</sequence>
<dbReference type="Proteomes" id="UP000315540">
    <property type="component" value="Unassembled WGS sequence"/>
</dbReference>
<dbReference type="SUPFAM" id="SSF55729">
    <property type="entry name" value="Acyl-CoA N-acyltransferases (Nat)"/>
    <property type="match status" value="1"/>
</dbReference>
<keyword evidence="2" id="KW-1185">Reference proteome</keyword>
<dbReference type="OrthoDB" id="9806005at2"/>
<dbReference type="Gene3D" id="3.40.630.30">
    <property type="match status" value="1"/>
</dbReference>
<dbReference type="CDD" id="cd04301">
    <property type="entry name" value="NAT_SF"/>
    <property type="match status" value="1"/>
</dbReference>
<accession>A0A504JIQ8</accession>
<reference evidence="1 2" key="1">
    <citation type="submission" date="2019-06" db="EMBL/GenBank/DDBJ databases">
        <authorList>
            <person name="Meng X."/>
        </authorList>
    </citation>
    <scope>NUCLEOTIDE SEQUENCE [LARGE SCALE GENOMIC DNA]</scope>
    <source>
        <strain evidence="1 2">M625</strain>
    </source>
</reference>
<organism evidence="1 2">
    <name type="scientific">Aquimarina algicola</name>
    <dbReference type="NCBI Taxonomy" id="2589995"/>
    <lineage>
        <taxon>Bacteria</taxon>
        <taxon>Pseudomonadati</taxon>
        <taxon>Bacteroidota</taxon>
        <taxon>Flavobacteriia</taxon>
        <taxon>Flavobacteriales</taxon>
        <taxon>Flavobacteriaceae</taxon>
        <taxon>Aquimarina</taxon>
    </lineage>
</organism>